<protein>
    <recommendedName>
        <fullName evidence="3">DUF4283 domain-containing protein</fullName>
    </recommendedName>
</protein>
<organism evidence="1 2">
    <name type="scientific">Coptis chinensis</name>
    <dbReference type="NCBI Taxonomy" id="261450"/>
    <lineage>
        <taxon>Eukaryota</taxon>
        <taxon>Viridiplantae</taxon>
        <taxon>Streptophyta</taxon>
        <taxon>Embryophyta</taxon>
        <taxon>Tracheophyta</taxon>
        <taxon>Spermatophyta</taxon>
        <taxon>Magnoliopsida</taxon>
        <taxon>Ranunculales</taxon>
        <taxon>Ranunculaceae</taxon>
        <taxon>Coptidoideae</taxon>
        <taxon>Coptis</taxon>
    </lineage>
</organism>
<dbReference type="AlphaFoldDB" id="A0A835LPJ6"/>
<comment type="caution">
    <text evidence="1">The sequence shown here is derived from an EMBL/GenBank/DDBJ whole genome shotgun (WGS) entry which is preliminary data.</text>
</comment>
<name>A0A835LPJ6_9MAGN</name>
<dbReference type="EMBL" id="JADFTS010000006">
    <property type="protein sequence ID" value="KAF9603308.1"/>
    <property type="molecule type" value="Genomic_DNA"/>
</dbReference>
<accession>A0A835LPJ6</accession>
<evidence type="ECO:0000313" key="2">
    <source>
        <dbReference type="Proteomes" id="UP000631114"/>
    </source>
</evidence>
<keyword evidence="2" id="KW-1185">Reference proteome</keyword>
<sequence>MEIREPNSQTNYFGPEIQHISHAMVWVKFPKLKQQFGTMRYLIMTMGRCLGYPIGIDKPTAEREYGFYTSILVDLDLSKSIPNQILIEVPGVNDDEIENVATEAATVAQIVNSQERNDVVTPAIQVVQEPTATIPLEPATNLVAEPESTTNLVVPTLATVEIPTAEMVQDTNSGIETLASGPILRVNSPVNESQDSNCSQAVEDSVSPTMCSHTHYIAPHFRSPTVEDTAVTPTNSRVMDSHSASTLRAIDSTSSGDGNRFNVLNEANSLLRTVN</sequence>
<evidence type="ECO:0000313" key="1">
    <source>
        <dbReference type="EMBL" id="KAF9603308.1"/>
    </source>
</evidence>
<proteinExistence type="predicted"/>
<dbReference type="Proteomes" id="UP000631114">
    <property type="component" value="Unassembled WGS sequence"/>
</dbReference>
<evidence type="ECO:0008006" key="3">
    <source>
        <dbReference type="Google" id="ProtNLM"/>
    </source>
</evidence>
<gene>
    <name evidence="1" type="ORF">IFM89_034657</name>
</gene>
<reference evidence="1 2" key="1">
    <citation type="submission" date="2020-10" db="EMBL/GenBank/DDBJ databases">
        <title>The Coptis chinensis genome and diversification of protoberbering-type alkaloids.</title>
        <authorList>
            <person name="Wang B."/>
            <person name="Shu S."/>
            <person name="Song C."/>
            <person name="Liu Y."/>
        </authorList>
    </citation>
    <scope>NUCLEOTIDE SEQUENCE [LARGE SCALE GENOMIC DNA]</scope>
    <source>
        <strain evidence="1">HL-2020</strain>
        <tissue evidence="1">Leaf</tissue>
    </source>
</reference>